<evidence type="ECO:0000256" key="7">
    <source>
        <dbReference type="ARBA" id="ARBA00022777"/>
    </source>
</evidence>
<evidence type="ECO:0000256" key="14">
    <source>
        <dbReference type="ARBA" id="ARBA00070152"/>
    </source>
</evidence>
<dbReference type="InterPro" id="IPR036097">
    <property type="entry name" value="HisK_dim/P_sf"/>
</dbReference>
<evidence type="ECO:0000313" key="21">
    <source>
        <dbReference type="Proteomes" id="UP000054596"/>
    </source>
</evidence>
<comment type="subunit">
    <text evidence="12">At low DSF concentrations, interacts with RpfF.</text>
</comment>
<dbReference type="CDD" id="cd00130">
    <property type="entry name" value="PAS"/>
    <property type="match status" value="1"/>
</dbReference>
<evidence type="ECO:0000256" key="2">
    <source>
        <dbReference type="ARBA" id="ARBA00012438"/>
    </source>
</evidence>
<dbReference type="PROSITE" id="PS50109">
    <property type="entry name" value="HIS_KIN"/>
    <property type="match status" value="1"/>
</dbReference>
<sequence length="1115" mass="122737">MVLLSRRNGRCTRRLASEGFDLRFLLALCSLSLLFNLIAPASSHAAEPRVQATSALQTAFRLDEPERGYLRALKPVVVSVIEAAGDASDQSLQTTDVALAKIGKSLGVTFEPKRFNDGPEATSAFQHREIEKVVAPSAPGTSQYAMHSEPQPLDLLVRRAFERAEAQASTTWNIPALRLLPALIGVVAVLFVTLRAFVRLQQEMARRMETEQRLATQLSFQQTMMEVVPYPLVAKDMQNRYVAVNRAFEEALDVRREDVLGRTSLDATAWGDTHSRLLHELTHKTLITGQRQEVEAEFAGDRGHPRYGLFWTGAFNASNGERAGVVGTMIDITDIRDAEMHARQTERRLHDVTRSLPAVVFQLRRASDGAYSLPYIGGDTRQLLGLDVVALTGDPIHALTHVHDEDSARLLAEIEASARTLEPLHTEFRSTVEGVHRWIRADLVAHTEDDGAVVWSGYWADASVEHARSDELARARDAAEAASRTKDDFLAMMSHEIRTPMNGVLGLVEVLENTPLNPDQSQMLGMIQDSASALLQILDDLLDYSKIEAGRLTIESTPIDLRELVDGAVGLLAARAHEKGLRVRVDVAPEVAATVKGDSVRLRQVLFNLMSNAIKFTIKGDVTLNVRAVEQTESAQVIELCVKDTGIGIAPEAQRSLFEPFMQAETSTTRRFGGTGLGLTICNRLVELMGGAMSLESAIGVGTAMTVRLTMPIETLNYQIDGLRGKRGVVAIEDDRVAAALMHYGEALGLRLQRCTADELAQSEHESLEDIEIVFLSDTHTRASPLSSRVIHVTEKPKPTGYRILEDDIRVSVNPISWRGLGAACVAALTGMPQVASGATLSREKKMAAPEREAALRSGKLVLVAEDHPVNQELIRNQLSLLGFACDVVHDGAEAFAALAHTRYGFLITDCHMPNMTGYELARRIRSNETGTARRLPILGITASTAPEELSKCREAGMDDCLVKPTRLATLREHLNRWWVSNHPASESAAQSAQETIVPPRDDDELDLDAMAKLWGSEATVKALLDAFVSSFRDDLVALRRLLDRGTVDDLRDWHHRVTGAASVLQYRPLLGALEDFRRDLHVKSRDVRHRDGLALLARCEQLVERIHAQGAAIH</sequence>
<dbReference type="InterPro" id="IPR005467">
    <property type="entry name" value="His_kinase_dom"/>
</dbReference>
<dbReference type="EC" id="2.7.13.3" evidence="2"/>
<evidence type="ECO:0000259" key="18">
    <source>
        <dbReference type="PROSITE" id="PS50110"/>
    </source>
</evidence>
<feature type="domain" description="PAC" evidence="19">
    <location>
        <begin position="292"/>
        <end position="344"/>
    </location>
</feature>
<dbReference type="GO" id="GO:0000155">
    <property type="term" value="F:phosphorelay sensor kinase activity"/>
    <property type="evidence" value="ECO:0007669"/>
    <property type="project" value="InterPro"/>
</dbReference>
<dbReference type="SUPFAM" id="SSF47384">
    <property type="entry name" value="Homodimeric domain of signal transducing histidine kinase"/>
    <property type="match status" value="1"/>
</dbReference>
<dbReference type="InterPro" id="IPR000014">
    <property type="entry name" value="PAS"/>
</dbReference>
<feature type="domain" description="Response regulatory" evidence="18">
    <location>
        <begin position="861"/>
        <end position="979"/>
    </location>
</feature>
<evidence type="ECO:0000256" key="11">
    <source>
        <dbReference type="ARBA" id="ARBA00058004"/>
    </source>
</evidence>
<evidence type="ECO:0000313" key="20">
    <source>
        <dbReference type="EMBL" id="SAK42081.1"/>
    </source>
</evidence>
<dbReference type="InterPro" id="IPR036641">
    <property type="entry name" value="HPT_dom_sf"/>
</dbReference>
<dbReference type="Gene3D" id="1.10.287.130">
    <property type="match status" value="1"/>
</dbReference>
<comment type="catalytic activity">
    <reaction evidence="1">
        <text>ATP + protein L-histidine = ADP + protein N-phospho-L-histidine.</text>
        <dbReference type="EC" id="2.7.13.3"/>
    </reaction>
</comment>
<dbReference type="SUPFAM" id="SSF55785">
    <property type="entry name" value="PYP-like sensor domain (PAS domain)"/>
    <property type="match status" value="2"/>
</dbReference>
<dbReference type="Pfam" id="PF00512">
    <property type="entry name" value="HisKA"/>
    <property type="match status" value="1"/>
</dbReference>
<keyword evidence="7" id="KW-0418">Kinase</keyword>
<organism evidence="20 21">
    <name type="scientific">Caballeronia glebae</name>
    <dbReference type="NCBI Taxonomy" id="1777143"/>
    <lineage>
        <taxon>Bacteria</taxon>
        <taxon>Pseudomonadati</taxon>
        <taxon>Pseudomonadota</taxon>
        <taxon>Betaproteobacteria</taxon>
        <taxon>Burkholderiales</taxon>
        <taxon>Burkholderiaceae</taxon>
        <taxon>Caballeronia</taxon>
    </lineage>
</organism>
<feature type="transmembrane region" description="Helical" evidence="16">
    <location>
        <begin position="179"/>
        <end position="198"/>
    </location>
</feature>
<dbReference type="PROSITE" id="PS50113">
    <property type="entry name" value="PAC"/>
    <property type="match status" value="1"/>
</dbReference>
<dbReference type="Gene3D" id="3.30.565.10">
    <property type="entry name" value="Histidine kinase-like ATPase, C-terminal domain"/>
    <property type="match status" value="1"/>
</dbReference>
<keyword evidence="6" id="KW-0547">Nucleotide-binding</keyword>
<dbReference type="STRING" id="1777143.AWB82_00341"/>
<dbReference type="PROSITE" id="PS50110">
    <property type="entry name" value="RESPONSE_REGULATORY"/>
    <property type="match status" value="1"/>
</dbReference>
<keyword evidence="3 15" id="KW-0597">Phosphoprotein</keyword>
<dbReference type="NCBIfam" id="TIGR00229">
    <property type="entry name" value="sensory_box"/>
    <property type="match status" value="1"/>
</dbReference>
<dbReference type="Pfam" id="PF08448">
    <property type="entry name" value="PAS_4"/>
    <property type="match status" value="1"/>
</dbReference>
<dbReference type="InterPro" id="IPR013656">
    <property type="entry name" value="PAS_4"/>
</dbReference>
<evidence type="ECO:0000256" key="6">
    <source>
        <dbReference type="ARBA" id="ARBA00022741"/>
    </source>
</evidence>
<dbReference type="SUPFAM" id="SSF52172">
    <property type="entry name" value="CheY-like"/>
    <property type="match status" value="1"/>
</dbReference>
<evidence type="ECO:0000256" key="16">
    <source>
        <dbReference type="SAM" id="Phobius"/>
    </source>
</evidence>
<dbReference type="AlphaFoldDB" id="A0A157Z987"/>
<evidence type="ECO:0000256" key="9">
    <source>
        <dbReference type="ARBA" id="ARBA00023012"/>
    </source>
</evidence>
<keyword evidence="4" id="KW-0808">Transferase</keyword>
<evidence type="ECO:0000259" key="17">
    <source>
        <dbReference type="PROSITE" id="PS50109"/>
    </source>
</evidence>
<protein>
    <recommendedName>
        <fullName evidence="13">Sensory/regulatory protein RpfC</fullName>
        <ecNumber evidence="2">2.7.13.3</ecNumber>
    </recommendedName>
    <alternativeName>
        <fullName evidence="14">Virulence sensor protein BvgS</fullName>
    </alternativeName>
</protein>
<dbReference type="SMART" id="SM00448">
    <property type="entry name" value="REC"/>
    <property type="match status" value="1"/>
</dbReference>
<dbReference type="Gene3D" id="3.30.450.20">
    <property type="entry name" value="PAS domain"/>
    <property type="match status" value="2"/>
</dbReference>
<dbReference type="Gene3D" id="3.40.50.2300">
    <property type="match status" value="1"/>
</dbReference>
<feature type="domain" description="Histidine kinase" evidence="17">
    <location>
        <begin position="492"/>
        <end position="713"/>
    </location>
</feature>
<evidence type="ECO:0000256" key="13">
    <source>
        <dbReference type="ARBA" id="ARBA00068150"/>
    </source>
</evidence>
<evidence type="ECO:0000256" key="8">
    <source>
        <dbReference type="ARBA" id="ARBA00022840"/>
    </source>
</evidence>
<feature type="modified residue" description="4-aspartylphosphate" evidence="15">
    <location>
        <position position="910"/>
    </location>
</feature>
<name>A0A157Z987_9BURK</name>
<dbReference type="InterPro" id="IPR000700">
    <property type="entry name" value="PAS-assoc_C"/>
</dbReference>
<dbReference type="CDD" id="cd00082">
    <property type="entry name" value="HisKA"/>
    <property type="match status" value="1"/>
</dbReference>
<dbReference type="Proteomes" id="UP000054596">
    <property type="component" value="Unassembled WGS sequence"/>
</dbReference>
<evidence type="ECO:0000256" key="10">
    <source>
        <dbReference type="ARBA" id="ARBA00023026"/>
    </source>
</evidence>
<keyword evidence="21" id="KW-1185">Reference proteome</keyword>
<dbReference type="InterPro" id="IPR036890">
    <property type="entry name" value="HATPase_C_sf"/>
</dbReference>
<dbReference type="PANTHER" id="PTHR45339:SF5">
    <property type="entry name" value="HISTIDINE KINASE"/>
    <property type="match status" value="1"/>
</dbReference>
<dbReference type="FunFam" id="3.30.565.10:FF:000010">
    <property type="entry name" value="Sensor histidine kinase RcsC"/>
    <property type="match status" value="1"/>
</dbReference>
<dbReference type="GO" id="GO:0005524">
    <property type="term" value="F:ATP binding"/>
    <property type="evidence" value="ECO:0007669"/>
    <property type="project" value="UniProtKB-KW"/>
</dbReference>
<evidence type="ECO:0000256" key="12">
    <source>
        <dbReference type="ARBA" id="ARBA00064003"/>
    </source>
</evidence>
<evidence type="ECO:0000256" key="1">
    <source>
        <dbReference type="ARBA" id="ARBA00000085"/>
    </source>
</evidence>
<keyword evidence="16" id="KW-0812">Transmembrane</keyword>
<dbReference type="SMART" id="SM00388">
    <property type="entry name" value="HisKA"/>
    <property type="match status" value="1"/>
</dbReference>
<keyword evidence="16" id="KW-1133">Transmembrane helix</keyword>
<dbReference type="InterPro" id="IPR011006">
    <property type="entry name" value="CheY-like_superfamily"/>
</dbReference>
<comment type="caution">
    <text evidence="20">The sequence shown here is derived from an EMBL/GenBank/DDBJ whole genome shotgun (WGS) entry which is preliminary data.</text>
</comment>
<keyword evidence="9" id="KW-0902">Two-component regulatory system</keyword>
<proteinExistence type="predicted"/>
<dbReference type="Pfam" id="PF02518">
    <property type="entry name" value="HATPase_c"/>
    <property type="match status" value="1"/>
</dbReference>
<evidence type="ECO:0000256" key="3">
    <source>
        <dbReference type="ARBA" id="ARBA00022553"/>
    </source>
</evidence>
<reference evidence="20" key="1">
    <citation type="submission" date="2016-01" db="EMBL/GenBank/DDBJ databases">
        <authorList>
            <person name="Peeters C."/>
        </authorList>
    </citation>
    <scope>NUCLEOTIDE SEQUENCE [LARGE SCALE GENOMIC DNA]</scope>
    <source>
        <strain evidence="20">LMG 29325</strain>
    </source>
</reference>
<dbReference type="SUPFAM" id="SSF47226">
    <property type="entry name" value="Histidine-containing phosphotransfer domain, HPT domain"/>
    <property type="match status" value="1"/>
</dbReference>
<comment type="function">
    <text evidence="11">Member of the two-component regulatory system BvgS/BvgA. Phosphorylates BvgA via a four-step phosphorelay in response to environmental signals.</text>
</comment>
<dbReference type="InterPro" id="IPR001789">
    <property type="entry name" value="Sig_transdc_resp-reg_receiver"/>
</dbReference>
<dbReference type="InterPro" id="IPR035965">
    <property type="entry name" value="PAS-like_dom_sf"/>
</dbReference>
<evidence type="ECO:0000256" key="15">
    <source>
        <dbReference type="PROSITE-ProRule" id="PRU00169"/>
    </source>
</evidence>
<keyword evidence="5" id="KW-0732">Signal</keyword>
<dbReference type="SMART" id="SM00387">
    <property type="entry name" value="HATPase_c"/>
    <property type="match status" value="1"/>
</dbReference>
<evidence type="ECO:0000259" key="19">
    <source>
        <dbReference type="PROSITE" id="PS50113"/>
    </source>
</evidence>
<dbReference type="Pfam" id="PF00072">
    <property type="entry name" value="Response_reg"/>
    <property type="match status" value="1"/>
</dbReference>
<evidence type="ECO:0000256" key="4">
    <source>
        <dbReference type="ARBA" id="ARBA00022679"/>
    </source>
</evidence>
<keyword evidence="8" id="KW-0067">ATP-binding</keyword>
<dbReference type="SUPFAM" id="SSF55874">
    <property type="entry name" value="ATPase domain of HSP90 chaperone/DNA topoisomerase II/histidine kinase"/>
    <property type="match status" value="1"/>
</dbReference>
<dbReference type="GO" id="GO:0005886">
    <property type="term" value="C:plasma membrane"/>
    <property type="evidence" value="ECO:0007669"/>
    <property type="project" value="UniProtKB-SubCell"/>
</dbReference>
<gene>
    <name evidence="20" type="ORF">AWB82_00341</name>
</gene>
<dbReference type="PRINTS" id="PR00344">
    <property type="entry name" value="BCTRLSENSOR"/>
</dbReference>
<keyword evidence="10" id="KW-0843">Virulence</keyword>
<dbReference type="InterPro" id="IPR003594">
    <property type="entry name" value="HATPase_dom"/>
</dbReference>
<dbReference type="InterPro" id="IPR003661">
    <property type="entry name" value="HisK_dim/P_dom"/>
</dbReference>
<dbReference type="FunFam" id="1.10.287.130:FF:000002">
    <property type="entry name" value="Two-component osmosensing histidine kinase"/>
    <property type="match status" value="1"/>
</dbReference>
<accession>A0A157Z987</accession>
<evidence type="ECO:0000256" key="5">
    <source>
        <dbReference type="ARBA" id="ARBA00022729"/>
    </source>
</evidence>
<dbReference type="PANTHER" id="PTHR45339">
    <property type="entry name" value="HYBRID SIGNAL TRANSDUCTION HISTIDINE KINASE J"/>
    <property type="match status" value="1"/>
</dbReference>
<keyword evidence="16" id="KW-0472">Membrane</keyword>
<dbReference type="InterPro" id="IPR004358">
    <property type="entry name" value="Sig_transdc_His_kin-like_C"/>
</dbReference>
<dbReference type="CDD" id="cd16922">
    <property type="entry name" value="HATPase_EvgS-ArcB-TorS-like"/>
    <property type="match status" value="1"/>
</dbReference>
<dbReference type="EMBL" id="FCOJ02000002">
    <property type="protein sequence ID" value="SAK42081.1"/>
    <property type="molecule type" value="Genomic_DNA"/>
</dbReference>
<dbReference type="CDD" id="cd17546">
    <property type="entry name" value="REC_hyHK_CKI1_RcsC-like"/>
    <property type="match status" value="1"/>
</dbReference>